<dbReference type="Pfam" id="PF13531">
    <property type="entry name" value="SBP_bac_11"/>
    <property type="match status" value="1"/>
</dbReference>
<dbReference type="AlphaFoldDB" id="A0A645ACC5"/>
<dbReference type="GO" id="GO:0030973">
    <property type="term" value="F:molybdate ion binding"/>
    <property type="evidence" value="ECO:0007669"/>
    <property type="project" value="TreeGrafter"/>
</dbReference>
<organism evidence="3">
    <name type="scientific">bioreactor metagenome</name>
    <dbReference type="NCBI Taxonomy" id="1076179"/>
    <lineage>
        <taxon>unclassified sequences</taxon>
        <taxon>metagenomes</taxon>
        <taxon>ecological metagenomes</taxon>
    </lineage>
</organism>
<comment type="caution">
    <text evidence="3">The sequence shown here is derived from an EMBL/GenBank/DDBJ whole genome shotgun (WGS) entry which is preliminary data.</text>
</comment>
<dbReference type="EMBL" id="VSSQ01013157">
    <property type="protein sequence ID" value="MPM50852.1"/>
    <property type="molecule type" value="Genomic_DNA"/>
</dbReference>
<gene>
    <name evidence="3" type="primary">modA_16</name>
    <name evidence="3" type="ORF">SDC9_97598</name>
</gene>
<protein>
    <submittedName>
        <fullName evidence="3">Molybdate-binding protein ModA</fullName>
    </submittedName>
</protein>
<evidence type="ECO:0000256" key="1">
    <source>
        <dbReference type="ARBA" id="ARBA00022723"/>
    </source>
</evidence>
<keyword evidence="2" id="KW-0732">Signal</keyword>
<name>A0A645ACC5_9ZZZZ</name>
<dbReference type="InterPro" id="IPR050682">
    <property type="entry name" value="ModA/WtpA"/>
</dbReference>
<reference evidence="3" key="1">
    <citation type="submission" date="2019-08" db="EMBL/GenBank/DDBJ databases">
        <authorList>
            <person name="Kucharzyk K."/>
            <person name="Murdoch R.W."/>
            <person name="Higgins S."/>
            <person name="Loffler F."/>
        </authorList>
    </citation>
    <scope>NUCLEOTIDE SEQUENCE</scope>
</reference>
<evidence type="ECO:0000256" key="2">
    <source>
        <dbReference type="ARBA" id="ARBA00022729"/>
    </source>
</evidence>
<keyword evidence="1" id="KW-0479">Metal-binding</keyword>
<dbReference type="PANTHER" id="PTHR30632:SF0">
    <property type="entry name" value="SULFATE-BINDING PROTEIN"/>
    <property type="match status" value="1"/>
</dbReference>
<proteinExistence type="predicted"/>
<dbReference type="PANTHER" id="PTHR30632">
    <property type="entry name" value="MOLYBDATE-BINDING PERIPLASMIC PROTEIN"/>
    <property type="match status" value="1"/>
</dbReference>
<accession>A0A645ACC5</accession>
<dbReference type="SUPFAM" id="SSF53850">
    <property type="entry name" value="Periplasmic binding protein-like II"/>
    <property type="match status" value="1"/>
</dbReference>
<dbReference type="InterPro" id="IPR005950">
    <property type="entry name" value="ModA"/>
</dbReference>
<dbReference type="GO" id="GO:0015689">
    <property type="term" value="P:molybdate ion transport"/>
    <property type="evidence" value="ECO:0007669"/>
    <property type="project" value="InterPro"/>
</dbReference>
<dbReference type="GO" id="GO:0046872">
    <property type="term" value="F:metal ion binding"/>
    <property type="evidence" value="ECO:0007669"/>
    <property type="project" value="UniProtKB-KW"/>
</dbReference>
<evidence type="ECO:0000313" key="3">
    <source>
        <dbReference type="EMBL" id="MPM50852.1"/>
    </source>
</evidence>
<dbReference type="Gene3D" id="3.40.190.10">
    <property type="entry name" value="Periplasmic binding protein-like II"/>
    <property type="match status" value="2"/>
</dbReference>
<sequence>MSANDAQMKVVTDAGLADGDPIVFATNQLAIAVPPDNPAGITSFADLAAEGLKLVVCAPAVPCGAATEKVEAASGITLHPVSEEQAVTDVLSKVSTGEADAGLVYKTDIIAAGDAVKGIDFPESSEAVNNNPIVLLKAAPQPELGQAWIDLVLSPEGQKVFAEAGFGEAK</sequence>
<dbReference type="NCBIfam" id="TIGR01256">
    <property type="entry name" value="modA"/>
    <property type="match status" value="1"/>
</dbReference>